<keyword evidence="2" id="KW-1185">Reference proteome</keyword>
<dbReference type="GO" id="GO:0016702">
    <property type="term" value="F:oxidoreductase activity, acting on single donors with incorporation of molecular oxygen, incorporation of two atoms of oxygen"/>
    <property type="evidence" value="ECO:0007669"/>
    <property type="project" value="InterPro"/>
</dbReference>
<dbReference type="PANTHER" id="PTHR11771">
    <property type="entry name" value="LIPOXYGENASE"/>
    <property type="match status" value="1"/>
</dbReference>
<proteinExistence type="predicted"/>
<dbReference type="SUPFAM" id="SSF48484">
    <property type="entry name" value="Lipoxigenase"/>
    <property type="match status" value="1"/>
</dbReference>
<dbReference type="GO" id="GO:0046872">
    <property type="term" value="F:metal ion binding"/>
    <property type="evidence" value="ECO:0007669"/>
    <property type="project" value="InterPro"/>
</dbReference>
<evidence type="ECO:0008006" key="3">
    <source>
        <dbReference type="Google" id="ProtNLM"/>
    </source>
</evidence>
<evidence type="ECO:0000313" key="2">
    <source>
        <dbReference type="Proteomes" id="UP001054902"/>
    </source>
</evidence>
<sequence length="557" mass="62763">MSCLNPLNLLVDCLIDFAAIDASDLDPETKRWLHKIKDSTTIFAVKQADGFIESVQDPPTDADVKTELINLGWKKTGEGFDEWTKDRVMKISHNISPSFSTVILGQDDLFGKYTVLEKIVGVATRNRLLLPLEDHDLVLGDDELAARISDDLKFEMGKALPQTYNTDFNMLTDESFSRIFFYGMGSVLIAKQEEVSSSEYGPFVVDLKVLQGLSYRRKYRKLGSRIHFNKDQQPTAIHDYDTGKTYTPGSDGWENAKTLAKVGAFLLMTAREHLTWTHLVASNIATRESTLNLAPSHPLRRLLTVFTFRATEVNLAAFDSLVPNTSILHRSAGLKYSSLVDVFEHSYKSCTIFEPFADRKYNSAVQELIDEDKFPFASQGKAYYEIVRDFVKDWISKCGEAASDAEAMAFYNAVKAGTKGMKYEIPEYSAENMINVLSSIIFTVTGYHELIGHVVDYTLLPSRAGFRLTKKDPSEVDFQSYLLTNVISASTSVPMPMLMQKFPNFFGVGGPEWERTVWDSFHTKLVAQSEKVQAADKKRAVEYKYFDPARFECSVSV</sequence>
<dbReference type="Gene3D" id="1.20.245.10">
    <property type="entry name" value="Lipoxygenase-1, Domain 5"/>
    <property type="match status" value="1"/>
</dbReference>
<dbReference type="Proteomes" id="UP001054902">
    <property type="component" value="Unassembled WGS sequence"/>
</dbReference>
<comment type="caution">
    <text evidence="1">The sequence shown here is derived from an EMBL/GenBank/DDBJ whole genome shotgun (WGS) entry which is preliminary data.</text>
</comment>
<dbReference type="AlphaFoldDB" id="A0AAD3H7R7"/>
<evidence type="ECO:0000313" key="1">
    <source>
        <dbReference type="EMBL" id="GFH53356.1"/>
    </source>
</evidence>
<dbReference type="InterPro" id="IPR036226">
    <property type="entry name" value="LipOase_C_sf"/>
</dbReference>
<gene>
    <name evidence="1" type="ORF">CTEN210_09832</name>
</gene>
<reference evidence="1 2" key="1">
    <citation type="journal article" date="2021" name="Sci. Rep.">
        <title>The genome of the diatom Chaetoceros tenuissimus carries an ancient integrated fragment of an extant virus.</title>
        <authorList>
            <person name="Hongo Y."/>
            <person name="Kimura K."/>
            <person name="Takaki Y."/>
            <person name="Yoshida Y."/>
            <person name="Baba S."/>
            <person name="Kobayashi G."/>
            <person name="Nagasaki K."/>
            <person name="Hano T."/>
            <person name="Tomaru Y."/>
        </authorList>
    </citation>
    <scope>NUCLEOTIDE SEQUENCE [LARGE SCALE GENOMIC DNA]</scope>
    <source>
        <strain evidence="1 2">NIES-3715</strain>
    </source>
</reference>
<accession>A0AAD3H7R7</accession>
<dbReference type="InterPro" id="IPR000907">
    <property type="entry name" value="LipOase"/>
</dbReference>
<protein>
    <recommendedName>
        <fullName evidence="3">Lipoxygenase domain-containing protein</fullName>
    </recommendedName>
</protein>
<dbReference type="EMBL" id="BLLK01000047">
    <property type="protein sequence ID" value="GFH53356.1"/>
    <property type="molecule type" value="Genomic_DNA"/>
</dbReference>
<name>A0AAD3H7R7_9STRA</name>
<organism evidence="1 2">
    <name type="scientific">Chaetoceros tenuissimus</name>
    <dbReference type="NCBI Taxonomy" id="426638"/>
    <lineage>
        <taxon>Eukaryota</taxon>
        <taxon>Sar</taxon>
        <taxon>Stramenopiles</taxon>
        <taxon>Ochrophyta</taxon>
        <taxon>Bacillariophyta</taxon>
        <taxon>Coscinodiscophyceae</taxon>
        <taxon>Chaetocerotophycidae</taxon>
        <taxon>Chaetocerotales</taxon>
        <taxon>Chaetocerotaceae</taxon>
        <taxon>Chaetoceros</taxon>
    </lineage>
</organism>
<dbReference type="GO" id="GO:0034440">
    <property type="term" value="P:lipid oxidation"/>
    <property type="evidence" value="ECO:0007669"/>
    <property type="project" value="InterPro"/>
</dbReference>